<evidence type="ECO:0000313" key="3">
    <source>
        <dbReference type="Proteomes" id="UP001516400"/>
    </source>
</evidence>
<keyword evidence="3" id="KW-1185">Reference proteome</keyword>
<accession>A0ABD2NA95</accession>
<protein>
    <submittedName>
        <fullName evidence="2">Uncharacterized protein</fullName>
    </submittedName>
</protein>
<evidence type="ECO:0000256" key="1">
    <source>
        <dbReference type="SAM" id="SignalP"/>
    </source>
</evidence>
<dbReference type="EMBL" id="JABFTP020000083">
    <property type="protein sequence ID" value="KAL3275683.1"/>
    <property type="molecule type" value="Genomic_DNA"/>
</dbReference>
<name>A0ABD2NA95_9CUCU</name>
<keyword evidence="1" id="KW-0732">Signal</keyword>
<organism evidence="2 3">
    <name type="scientific">Cryptolaemus montrouzieri</name>
    <dbReference type="NCBI Taxonomy" id="559131"/>
    <lineage>
        <taxon>Eukaryota</taxon>
        <taxon>Metazoa</taxon>
        <taxon>Ecdysozoa</taxon>
        <taxon>Arthropoda</taxon>
        <taxon>Hexapoda</taxon>
        <taxon>Insecta</taxon>
        <taxon>Pterygota</taxon>
        <taxon>Neoptera</taxon>
        <taxon>Endopterygota</taxon>
        <taxon>Coleoptera</taxon>
        <taxon>Polyphaga</taxon>
        <taxon>Cucujiformia</taxon>
        <taxon>Coccinelloidea</taxon>
        <taxon>Coccinellidae</taxon>
        <taxon>Scymninae</taxon>
        <taxon>Scymnini</taxon>
        <taxon>Cryptolaemus</taxon>
    </lineage>
</organism>
<feature type="signal peptide" evidence="1">
    <location>
        <begin position="1"/>
        <end position="16"/>
    </location>
</feature>
<sequence length="75" mass="7999">MFKYLVFFALLAIAFAAPEPKPQAIYSGLGYSAGYAGIASPYSAGYVSPYNYGGYYGYGAGAYGYGAAPYGNYYY</sequence>
<gene>
    <name evidence="2" type="ORF">HHI36_020435</name>
</gene>
<reference evidence="2 3" key="1">
    <citation type="journal article" date="2021" name="BMC Biol.">
        <title>Horizontally acquired antibacterial genes associated with adaptive radiation of ladybird beetles.</title>
        <authorList>
            <person name="Li H.S."/>
            <person name="Tang X.F."/>
            <person name="Huang Y.H."/>
            <person name="Xu Z.Y."/>
            <person name="Chen M.L."/>
            <person name="Du X.Y."/>
            <person name="Qiu B.Y."/>
            <person name="Chen P.T."/>
            <person name="Zhang W."/>
            <person name="Slipinski A."/>
            <person name="Escalona H.E."/>
            <person name="Waterhouse R.M."/>
            <person name="Zwick A."/>
            <person name="Pang H."/>
        </authorList>
    </citation>
    <scope>NUCLEOTIDE SEQUENCE [LARGE SCALE GENOMIC DNA]</scope>
    <source>
        <strain evidence="2">SYSU2018</strain>
    </source>
</reference>
<proteinExistence type="predicted"/>
<dbReference type="Proteomes" id="UP001516400">
    <property type="component" value="Unassembled WGS sequence"/>
</dbReference>
<comment type="caution">
    <text evidence="2">The sequence shown here is derived from an EMBL/GenBank/DDBJ whole genome shotgun (WGS) entry which is preliminary data.</text>
</comment>
<feature type="chain" id="PRO_5044741605" evidence="1">
    <location>
        <begin position="17"/>
        <end position="75"/>
    </location>
</feature>
<evidence type="ECO:0000313" key="2">
    <source>
        <dbReference type="EMBL" id="KAL3275683.1"/>
    </source>
</evidence>
<dbReference type="AlphaFoldDB" id="A0ABD2NA95"/>